<evidence type="ECO:0000259" key="1">
    <source>
        <dbReference type="Pfam" id="PF20057"/>
    </source>
</evidence>
<protein>
    <recommendedName>
        <fullName evidence="1">DUF6456 domain-containing protein</fullName>
    </recommendedName>
</protein>
<evidence type="ECO:0000313" key="2">
    <source>
        <dbReference type="EMBL" id="PSH70576.1"/>
    </source>
</evidence>
<accession>A0A2P7BVV5</accession>
<feature type="domain" description="DUF6456" evidence="1">
    <location>
        <begin position="113"/>
        <end position="244"/>
    </location>
</feature>
<comment type="caution">
    <text evidence="2">The sequence shown here is derived from an EMBL/GenBank/DDBJ whole genome shotgun (WGS) entry which is preliminary data.</text>
</comment>
<dbReference type="Proteomes" id="UP000241444">
    <property type="component" value="Unassembled WGS sequence"/>
</dbReference>
<sequence length="270" mass="29466">MTVPAQGKAAGNGVLRLLRFIAKGAVEIVESPHRNKLTLESGTYGTISVERDAVKSALSQGLATVVKTRLAICDAGRARLRRHECTDDPFAGQHRREETIVTTDGNGATTPLRGNAAESPLAMLRQRRDAFGAPLVGEEAFKAGERLRADFTIGNMMPSIGVNWDVTGSGSRCNGMLEITDAALAARQRAERALEAVGPELSGVLIDVFCFLKGLEAVERERRWPVRSAKLILKTALAALDRHYYPAPPSRSSPRIIHWGTKDYRPEVRR</sequence>
<keyword evidence="3" id="KW-1185">Reference proteome</keyword>
<dbReference type="AlphaFoldDB" id="A0A2P7BVV5"/>
<dbReference type="EMBL" id="PGGO01000001">
    <property type="protein sequence ID" value="PSH70576.1"/>
    <property type="molecule type" value="Genomic_DNA"/>
</dbReference>
<evidence type="ECO:0000313" key="3">
    <source>
        <dbReference type="Proteomes" id="UP000241444"/>
    </source>
</evidence>
<reference evidence="3" key="1">
    <citation type="submission" date="2017-11" db="EMBL/GenBank/DDBJ databases">
        <authorList>
            <person name="Kuznetsova I."/>
            <person name="Sazanova A."/>
            <person name="Chirak E."/>
            <person name="Safronova V."/>
            <person name="Willems A."/>
        </authorList>
    </citation>
    <scope>NUCLEOTIDE SEQUENCE [LARGE SCALE GENOMIC DNA]</scope>
    <source>
        <strain evidence="3">STM 196</strain>
    </source>
</reference>
<dbReference type="RefSeq" id="WP_106709013.1">
    <property type="nucleotide sequence ID" value="NZ_PGGO01000001.1"/>
</dbReference>
<proteinExistence type="predicted"/>
<dbReference type="InterPro" id="IPR045599">
    <property type="entry name" value="DUF6456"/>
</dbReference>
<gene>
    <name evidence="2" type="ORF">CU102_00490</name>
</gene>
<name>A0A2P7BVV5_9HYPH</name>
<organism evidence="2 3">
    <name type="scientific">Phyllobacterium brassicacearum</name>
    <dbReference type="NCBI Taxonomy" id="314235"/>
    <lineage>
        <taxon>Bacteria</taxon>
        <taxon>Pseudomonadati</taxon>
        <taxon>Pseudomonadota</taxon>
        <taxon>Alphaproteobacteria</taxon>
        <taxon>Hyphomicrobiales</taxon>
        <taxon>Phyllobacteriaceae</taxon>
        <taxon>Phyllobacterium</taxon>
    </lineage>
</organism>
<dbReference type="Pfam" id="PF20057">
    <property type="entry name" value="DUF6456"/>
    <property type="match status" value="1"/>
</dbReference>
<dbReference type="OrthoDB" id="7476630at2"/>